<accession>A0A8E2AKS3</accession>
<organism evidence="1 2">
    <name type="scientific">Obba rivulosa</name>
    <dbReference type="NCBI Taxonomy" id="1052685"/>
    <lineage>
        <taxon>Eukaryota</taxon>
        <taxon>Fungi</taxon>
        <taxon>Dikarya</taxon>
        <taxon>Basidiomycota</taxon>
        <taxon>Agaricomycotina</taxon>
        <taxon>Agaricomycetes</taxon>
        <taxon>Polyporales</taxon>
        <taxon>Gelatoporiaceae</taxon>
        <taxon>Obba</taxon>
    </lineage>
</organism>
<reference evidence="1 2" key="1">
    <citation type="submission" date="2016-07" db="EMBL/GenBank/DDBJ databases">
        <title>Draft genome of the white-rot fungus Obba rivulosa 3A-2.</title>
        <authorList>
            <consortium name="DOE Joint Genome Institute"/>
            <person name="Miettinen O."/>
            <person name="Riley R."/>
            <person name="Acob R."/>
            <person name="Barry K."/>
            <person name="Cullen D."/>
            <person name="De Vries R."/>
            <person name="Hainaut M."/>
            <person name="Hatakka A."/>
            <person name="Henrissat B."/>
            <person name="Hilden K."/>
            <person name="Kuo R."/>
            <person name="Labutti K."/>
            <person name="Lipzen A."/>
            <person name="Makela M.R."/>
            <person name="Sandor L."/>
            <person name="Spatafora J.W."/>
            <person name="Grigoriev I.V."/>
            <person name="Hibbett D.S."/>
        </authorList>
    </citation>
    <scope>NUCLEOTIDE SEQUENCE [LARGE SCALE GENOMIC DNA]</scope>
    <source>
        <strain evidence="1 2">3A-2</strain>
    </source>
</reference>
<sequence length="111" mass="12777">YWQVFQMTGVHLDEFALPRQHSLVHYWSLIKLFRAPNGLCSSITESEHIKAVKEPWQRSNRYNALSQMLETNQHTDKLAAVHVEFQDRGMLQGSLLSNVLGYKGMSTKSTL</sequence>
<name>A0A8E2AKS3_9APHY</name>
<gene>
    <name evidence="1" type="ORF">OBBRIDRAFT_855361</name>
</gene>
<dbReference type="Proteomes" id="UP000250043">
    <property type="component" value="Unassembled WGS sequence"/>
</dbReference>
<dbReference type="OrthoDB" id="2799361at2759"/>
<evidence type="ECO:0000313" key="2">
    <source>
        <dbReference type="Proteomes" id="UP000250043"/>
    </source>
</evidence>
<proteinExistence type="predicted"/>
<evidence type="ECO:0000313" key="1">
    <source>
        <dbReference type="EMBL" id="OCH86316.1"/>
    </source>
</evidence>
<feature type="non-terminal residue" evidence="1">
    <location>
        <position position="1"/>
    </location>
</feature>
<dbReference type="EMBL" id="KV722534">
    <property type="protein sequence ID" value="OCH86316.1"/>
    <property type="molecule type" value="Genomic_DNA"/>
</dbReference>
<dbReference type="AlphaFoldDB" id="A0A8E2AKS3"/>
<keyword evidence="2" id="KW-1185">Reference proteome</keyword>
<protein>
    <submittedName>
        <fullName evidence="1">Uncharacterized protein</fullName>
    </submittedName>
</protein>